<keyword evidence="1" id="KW-0472">Membrane</keyword>
<name>A0A5B8Z5Z2_CYTDA</name>
<feature type="transmembrane region" description="Helical" evidence="1">
    <location>
        <begin position="5"/>
        <end position="25"/>
    </location>
</feature>
<keyword evidence="1" id="KW-0812">Transmembrane</keyword>
<dbReference type="EMBL" id="CP042593">
    <property type="protein sequence ID" value="QED47029.1"/>
    <property type="molecule type" value="Genomic_DNA"/>
</dbReference>
<dbReference type="KEGG" id="bda:FSZ17_07105"/>
<dbReference type="Proteomes" id="UP000321555">
    <property type="component" value="Chromosome"/>
</dbReference>
<accession>A0A5B8Z5Z2</accession>
<sequence>MKWIWLSILVYFIGYVWDVVMHLTTEIKIEYIPAPHVAMMVGIVLAAITTMRFRIVIKEHKVLMTLNLLAVVVMTIGSLWDNFGYHIRGIEPAANALPHLLLRNGGYLFLLLTAIISIKNTILKKQINKNASVS</sequence>
<evidence type="ECO:0000313" key="3">
    <source>
        <dbReference type="Proteomes" id="UP000321555"/>
    </source>
</evidence>
<evidence type="ECO:0000256" key="1">
    <source>
        <dbReference type="SAM" id="Phobius"/>
    </source>
</evidence>
<gene>
    <name evidence="2" type="ORF">FSZ17_07105</name>
</gene>
<dbReference type="AlphaFoldDB" id="A0A5B8Z5Z2"/>
<feature type="transmembrane region" description="Helical" evidence="1">
    <location>
        <begin position="100"/>
        <end position="118"/>
    </location>
</feature>
<protein>
    <submittedName>
        <fullName evidence="2">Uncharacterized protein</fullName>
    </submittedName>
</protein>
<feature type="transmembrane region" description="Helical" evidence="1">
    <location>
        <begin position="62"/>
        <end position="80"/>
    </location>
</feature>
<evidence type="ECO:0000313" key="2">
    <source>
        <dbReference type="EMBL" id="QED47029.1"/>
    </source>
</evidence>
<keyword evidence="1" id="KW-1133">Transmembrane helix</keyword>
<dbReference type="RefSeq" id="WP_057774803.1">
    <property type="nucleotide sequence ID" value="NZ_CP042593.1"/>
</dbReference>
<reference evidence="3" key="1">
    <citation type="submission" date="2019-08" db="EMBL/GenBank/DDBJ databases">
        <authorList>
            <person name="Zheng X."/>
        </authorList>
    </citation>
    <scope>NUCLEOTIDE SEQUENCE [LARGE SCALE GENOMIC DNA]</scope>
    <source>
        <strain evidence="3">FJAT-25496</strain>
    </source>
</reference>
<organism evidence="2 3">
    <name type="scientific">Cytobacillus dafuensis</name>
    <name type="common">Bacillus dafuensis</name>
    <dbReference type="NCBI Taxonomy" id="1742359"/>
    <lineage>
        <taxon>Bacteria</taxon>
        <taxon>Bacillati</taxon>
        <taxon>Bacillota</taxon>
        <taxon>Bacilli</taxon>
        <taxon>Bacillales</taxon>
        <taxon>Bacillaceae</taxon>
        <taxon>Cytobacillus</taxon>
    </lineage>
</organism>
<keyword evidence="3" id="KW-1185">Reference proteome</keyword>
<feature type="transmembrane region" description="Helical" evidence="1">
    <location>
        <begin position="31"/>
        <end position="50"/>
    </location>
</feature>
<proteinExistence type="predicted"/>